<accession>A0A6G3XDS6</accession>
<sequence>MSMRNRAVAMVTTAVMLGAGGTGIALAPAASAAPAYFGIDGKGAVTNDWEDEENLGVDAYARGNAIALWETVLWADGAQWEDDEGEWQPFRKSRIDGSFGPETESATQWWQSRHNLPETDGTVDSESWDFAQTRLQSLPGNIVQYKGLVRNVNFKRVGGKYQVKLKNVGPWKYAHYRTLG</sequence>
<evidence type="ECO:0000313" key="3">
    <source>
        <dbReference type="EMBL" id="NEE15752.1"/>
    </source>
</evidence>
<comment type="caution">
    <text evidence="3">The sequence shown here is derived from an EMBL/GenBank/DDBJ whole genome shotgun (WGS) entry which is preliminary data.</text>
</comment>
<dbReference type="EMBL" id="JAAGMN010005846">
    <property type="protein sequence ID" value="NEE15752.1"/>
    <property type="molecule type" value="Genomic_DNA"/>
</dbReference>
<keyword evidence="1" id="KW-0732">Signal</keyword>
<dbReference type="Pfam" id="PF01471">
    <property type="entry name" value="PG_binding_1"/>
    <property type="match status" value="1"/>
</dbReference>
<protein>
    <recommendedName>
        <fullName evidence="2">Peptidoglycan binding-like domain-containing protein</fullName>
    </recommendedName>
</protein>
<organism evidence="3">
    <name type="scientific">Streptomyces sp. SID7499</name>
    <dbReference type="NCBI Taxonomy" id="2706086"/>
    <lineage>
        <taxon>Bacteria</taxon>
        <taxon>Bacillati</taxon>
        <taxon>Actinomycetota</taxon>
        <taxon>Actinomycetes</taxon>
        <taxon>Kitasatosporales</taxon>
        <taxon>Streptomycetaceae</taxon>
        <taxon>Streptomyces</taxon>
    </lineage>
</organism>
<evidence type="ECO:0000256" key="1">
    <source>
        <dbReference type="SAM" id="SignalP"/>
    </source>
</evidence>
<dbReference type="Gene3D" id="1.10.101.10">
    <property type="entry name" value="PGBD-like superfamily/PGBD"/>
    <property type="match status" value="1"/>
</dbReference>
<dbReference type="InterPro" id="IPR036366">
    <property type="entry name" value="PGBDSf"/>
</dbReference>
<dbReference type="SUPFAM" id="SSF47090">
    <property type="entry name" value="PGBD-like"/>
    <property type="match status" value="1"/>
</dbReference>
<dbReference type="AlphaFoldDB" id="A0A6G3XDS6"/>
<dbReference type="InterPro" id="IPR002477">
    <property type="entry name" value="Peptidoglycan-bd-like"/>
</dbReference>
<feature type="chain" id="PRO_5026078556" description="Peptidoglycan binding-like domain-containing protein" evidence="1">
    <location>
        <begin position="33"/>
        <end position="180"/>
    </location>
</feature>
<gene>
    <name evidence="3" type="ORF">G3M58_55970</name>
</gene>
<name>A0A6G3XDS6_9ACTN</name>
<reference evidence="3" key="1">
    <citation type="submission" date="2020-01" db="EMBL/GenBank/DDBJ databases">
        <title>Insect and environment-associated Actinomycetes.</title>
        <authorList>
            <person name="Currrie C."/>
            <person name="Chevrette M."/>
            <person name="Carlson C."/>
            <person name="Stubbendieck R."/>
            <person name="Wendt-Pienkowski E."/>
        </authorList>
    </citation>
    <scope>NUCLEOTIDE SEQUENCE</scope>
    <source>
        <strain evidence="3">SID7499</strain>
    </source>
</reference>
<feature type="domain" description="Peptidoglycan binding-like" evidence="2">
    <location>
        <begin position="93"/>
        <end position="129"/>
    </location>
</feature>
<feature type="signal peptide" evidence="1">
    <location>
        <begin position="1"/>
        <end position="32"/>
    </location>
</feature>
<dbReference type="InterPro" id="IPR036365">
    <property type="entry name" value="PGBD-like_sf"/>
</dbReference>
<proteinExistence type="predicted"/>
<evidence type="ECO:0000259" key="2">
    <source>
        <dbReference type="Pfam" id="PF01471"/>
    </source>
</evidence>